<reference evidence="10 11" key="1">
    <citation type="journal article" date="2015" name="Nature">
        <title>rRNA introns, odd ribosomes, and small enigmatic genomes across a large radiation of phyla.</title>
        <authorList>
            <person name="Brown C.T."/>
            <person name="Hug L.A."/>
            <person name="Thomas B.C."/>
            <person name="Sharon I."/>
            <person name="Castelle C.J."/>
            <person name="Singh A."/>
            <person name="Wilkins M.J."/>
            <person name="Williams K.H."/>
            <person name="Banfield J.F."/>
        </authorList>
    </citation>
    <scope>NUCLEOTIDE SEQUENCE [LARGE SCALE GENOMIC DNA]</scope>
</reference>
<gene>
    <name evidence="10" type="ORF">UV59_C0011G0002</name>
</gene>
<evidence type="ECO:0000313" key="10">
    <source>
        <dbReference type="EMBL" id="KKS85046.1"/>
    </source>
</evidence>
<dbReference type="EMBL" id="LCFB01000011">
    <property type="protein sequence ID" value="KKS85046.1"/>
    <property type="molecule type" value="Genomic_DNA"/>
</dbReference>
<evidence type="ECO:0000256" key="8">
    <source>
        <dbReference type="ARBA" id="ARBA00048493"/>
    </source>
</evidence>
<dbReference type="AlphaFoldDB" id="A0A0G1EPT9"/>
<dbReference type="Pfam" id="PF00132">
    <property type="entry name" value="Hexapep"/>
    <property type="match status" value="1"/>
</dbReference>
<dbReference type="SUPFAM" id="SSF53448">
    <property type="entry name" value="Nucleotide-diphospho-sugar transferases"/>
    <property type="match status" value="1"/>
</dbReference>
<evidence type="ECO:0000256" key="4">
    <source>
        <dbReference type="ARBA" id="ARBA00022695"/>
    </source>
</evidence>
<dbReference type="InterPro" id="IPR011004">
    <property type="entry name" value="Trimer_LpxA-like_sf"/>
</dbReference>
<dbReference type="InterPro" id="IPR001451">
    <property type="entry name" value="Hexapep"/>
</dbReference>
<comment type="caution">
    <text evidence="10">The sequence shown here is derived from an EMBL/GenBank/DDBJ whole genome shotgun (WGS) entry which is preliminary data.</text>
</comment>
<keyword evidence="4" id="KW-0548">Nucleotidyltransferase</keyword>
<protein>
    <submittedName>
        <fullName evidence="10">UDP-N-acetylglucosamine diphosphorylase/glucosamine-1-phosphate N-acetyltransferase GlmU</fullName>
    </submittedName>
</protein>
<feature type="domain" description="MobA-like NTP transferase" evidence="9">
    <location>
        <begin position="7"/>
        <end position="113"/>
    </location>
</feature>
<evidence type="ECO:0000259" key="9">
    <source>
        <dbReference type="Pfam" id="PF12804"/>
    </source>
</evidence>
<dbReference type="Pfam" id="PF12804">
    <property type="entry name" value="NTP_transf_3"/>
    <property type="match status" value="1"/>
</dbReference>
<sequence length="429" mass="47245">MNQPTVLLLSGGKSTRFWPLPHKMLLPFLGKPFIEHQINFLKTAGCRDIVVVISPEIATRIDGEGITVETQQGEGQAAAILSARQYITDKPLLILNADDVISPQLLSRLLEFSSRKNLLIGFHTTEYFPGGYLELAGKQVKRVIEKPGKDKTPSSYVRLVCDYFGRGTDIIPYLEKIPAKIRTDDQYEQALSKMMAAGEQFEMLPYTETWLPVKYPWHTLTAMDYYLSTVNESRIDSTADVHNTATLTGSVILEAGVRVMEYAKLVGPLYIGKNTIIGNHTMVRSSMIGENSVIGFGSDITRSYIGSNTWLHTNYVGDSVLADNVGVGAGAVFANLRFDEKNVSSTIKKERIDSGRSKLGVVIGENSRIGVGVHTMPGVKIGSNSVVGACVLLDHDVPGNTRIFTKQSHTIMKNQESVSTDRTGFRKQI</sequence>
<dbReference type="SUPFAM" id="SSF51161">
    <property type="entry name" value="Trimeric LpxA-like enzymes"/>
    <property type="match status" value="1"/>
</dbReference>
<evidence type="ECO:0000256" key="7">
    <source>
        <dbReference type="ARBA" id="ARBA00048247"/>
    </source>
</evidence>
<evidence type="ECO:0000256" key="6">
    <source>
        <dbReference type="ARBA" id="ARBA00023315"/>
    </source>
</evidence>
<dbReference type="STRING" id="1618436.UV59_C0011G0002"/>
<name>A0A0G1EPT9_9BACT</name>
<dbReference type="Proteomes" id="UP000034543">
    <property type="component" value="Unassembled WGS sequence"/>
</dbReference>
<evidence type="ECO:0000313" key="11">
    <source>
        <dbReference type="Proteomes" id="UP000034543"/>
    </source>
</evidence>
<accession>A0A0G1EPT9</accession>
<dbReference type="GO" id="GO:0003977">
    <property type="term" value="F:UDP-N-acetylglucosamine diphosphorylase activity"/>
    <property type="evidence" value="ECO:0007669"/>
    <property type="project" value="UniProtKB-EC"/>
</dbReference>
<evidence type="ECO:0000256" key="3">
    <source>
        <dbReference type="ARBA" id="ARBA00022679"/>
    </source>
</evidence>
<dbReference type="PANTHER" id="PTHR43584">
    <property type="entry name" value="NUCLEOTIDYL TRANSFERASE"/>
    <property type="match status" value="1"/>
</dbReference>
<evidence type="ECO:0000256" key="2">
    <source>
        <dbReference type="ARBA" id="ARBA00007947"/>
    </source>
</evidence>
<keyword evidence="3 10" id="KW-0808">Transferase</keyword>
<comment type="catalytic activity">
    <reaction evidence="7">
        <text>alpha-D-glucosamine 1-phosphate + acetyl-CoA = N-acetyl-alpha-D-glucosamine 1-phosphate + CoA + H(+)</text>
        <dbReference type="Rhea" id="RHEA:13725"/>
        <dbReference type="ChEBI" id="CHEBI:15378"/>
        <dbReference type="ChEBI" id="CHEBI:57287"/>
        <dbReference type="ChEBI" id="CHEBI:57288"/>
        <dbReference type="ChEBI" id="CHEBI:57776"/>
        <dbReference type="ChEBI" id="CHEBI:58516"/>
        <dbReference type="EC" id="2.3.1.157"/>
    </reaction>
</comment>
<dbReference type="Gene3D" id="3.90.550.10">
    <property type="entry name" value="Spore Coat Polysaccharide Biosynthesis Protein SpsA, Chain A"/>
    <property type="match status" value="1"/>
</dbReference>
<dbReference type="InterPro" id="IPR050065">
    <property type="entry name" value="GlmU-like"/>
</dbReference>
<comment type="catalytic activity">
    <reaction evidence="8">
        <text>N-acetyl-alpha-D-glucosamine 1-phosphate + UTP + H(+) = UDP-N-acetyl-alpha-D-glucosamine + diphosphate</text>
        <dbReference type="Rhea" id="RHEA:13509"/>
        <dbReference type="ChEBI" id="CHEBI:15378"/>
        <dbReference type="ChEBI" id="CHEBI:33019"/>
        <dbReference type="ChEBI" id="CHEBI:46398"/>
        <dbReference type="ChEBI" id="CHEBI:57705"/>
        <dbReference type="ChEBI" id="CHEBI:57776"/>
        <dbReference type="EC" id="2.7.7.23"/>
    </reaction>
</comment>
<dbReference type="InterPro" id="IPR025877">
    <property type="entry name" value="MobA-like_NTP_Trfase"/>
</dbReference>
<evidence type="ECO:0000256" key="5">
    <source>
        <dbReference type="ARBA" id="ARBA00023268"/>
    </source>
</evidence>
<comment type="similarity">
    <text evidence="2">In the N-terminal section; belongs to the N-acetylglucosamine-1-phosphate uridyltransferase family.</text>
</comment>
<dbReference type="Gene3D" id="2.160.10.10">
    <property type="entry name" value="Hexapeptide repeat proteins"/>
    <property type="match status" value="1"/>
</dbReference>
<keyword evidence="6" id="KW-0012">Acyltransferase</keyword>
<evidence type="ECO:0000256" key="1">
    <source>
        <dbReference type="ARBA" id="ARBA00007707"/>
    </source>
</evidence>
<proteinExistence type="inferred from homology"/>
<organism evidence="10 11">
    <name type="scientific">Candidatus Gottesmanbacteria bacterium GW2011_GWA1_43_11</name>
    <dbReference type="NCBI Taxonomy" id="1618436"/>
    <lineage>
        <taxon>Bacteria</taxon>
        <taxon>Candidatus Gottesmaniibacteriota</taxon>
    </lineage>
</organism>
<keyword evidence="5" id="KW-0511">Multifunctional enzyme</keyword>
<dbReference type="InterPro" id="IPR029044">
    <property type="entry name" value="Nucleotide-diphossugar_trans"/>
</dbReference>
<comment type="similarity">
    <text evidence="1">In the C-terminal section; belongs to the transferase hexapeptide repeat family.</text>
</comment>
<dbReference type="GO" id="GO:0019134">
    <property type="term" value="F:glucosamine-1-phosphate N-acetyltransferase activity"/>
    <property type="evidence" value="ECO:0007669"/>
    <property type="project" value="UniProtKB-EC"/>
</dbReference>
<dbReference type="PANTHER" id="PTHR43584:SF8">
    <property type="entry name" value="N-ACETYLMURAMATE ALPHA-1-PHOSPHATE URIDYLYLTRANSFERASE"/>
    <property type="match status" value="1"/>
</dbReference>